<evidence type="ECO:0000313" key="7">
    <source>
        <dbReference type="Proteomes" id="UP000659630"/>
    </source>
</evidence>
<dbReference type="GO" id="GO:0016887">
    <property type="term" value="F:ATP hydrolysis activity"/>
    <property type="evidence" value="ECO:0007669"/>
    <property type="project" value="InterPro"/>
</dbReference>
<keyword evidence="2" id="KW-0677">Repeat</keyword>
<keyword evidence="7" id="KW-1185">Reference proteome</keyword>
<dbReference type="InterPro" id="IPR027417">
    <property type="entry name" value="P-loop_NTPase"/>
</dbReference>
<feature type="domain" description="ABC transporter" evidence="5">
    <location>
        <begin position="251"/>
        <end position="490"/>
    </location>
</feature>
<dbReference type="AlphaFoldDB" id="A0A923I7Q1"/>
<dbReference type="SUPFAM" id="SSF52540">
    <property type="entry name" value="P-loop containing nucleoside triphosphate hydrolases"/>
    <property type="match status" value="2"/>
</dbReference>
<protein>
    <submittedName>
        <fullName evidence="6">Sugar ABC transporter ATP-binding protein</fullName>
    </submittedName>
</protein>
<dbReference type="PROSITE" id="PS50893">
    <property type="entry name" value="ABC_TRANSPORTER_2"/>
    <property type="match status" value="2"/>
</dbReference>
<dbReference type="InterPro" id="IPR003439">
    <property type="entry name" value="ABC_transporter-like_ATP-bd"/>
</dbReference>
<comment type="caution">
    <text evidence="6">The sequence shown here is derived from an EMBL/GenBank/DDBJ whole genome shotgun (WGS) entry which is preliminary data.</text>
</comment>
<evidence type="ECO:0000256" key="4">
    <source>
        <dbReference type="ARBA" id="ARBA00022840"/>
    </source>
</evidence>
<gene>
    <name evidence="6" type="ORF">H8S23_09905</name>
</gene>
<keyword evidence="1" id="KW-0813">Transport</keyword>
<dbReference type="EMBL" id="JACONZ010000003">
    <property type="protein sequence ID" value="MBC5581821.1"/>
    <property type="molecule type" value="Genomic_DNA"/>
</dbReference>
<dbReference type="Gene3D" id="3.40.50.300">
    <property type="entry name" value="P-loop containing nucleotide triphosphate hydrolases"/>
    <property type="match status" value="2"/>
</dbReference>
<dbReference type="PANTHER" id="PTHR43790">
    <property type="entry name" value="CARBOHYDRATE TRANSPORT ATP-BINDING PROTEIN MG119-RELATED"/>
    <property type="match status" value="1"/>
</dbReference>
<dbReference type="RefSeq" id="WP_186888183.1">
    <property type="nucleotide sequence ID" value="NZ_JACONZ010000003.1"/>
</dbReference>
<dbReference type="InterPro" id="IPR050107">
    <property type="entry name" value="ABC_carbohydrate_import_ATPase"/>
</dbReference>
<sequence>MKEEILRMDRVTRIVDGVTRLDNFSLHIFRGEIVGLLSMNDQGRDDLVELLQQNLPLHYGFVYFGERLVNSYQKSPMTENRVSVIDRRRRLVDDLTVADNVFVLRRGFKKYLVEPRVLRGQLAQFVGELDLPISADEPVSELSGYERCAVEVLKAVIAGTRLIVVREISNVLSAADLERFQKLLRHYAGQGFSFLYICAHHEEAFPVCDRVAVMENGGIALNLNRPFQNDEAIWRRSLDFSRPAGPPRERADRQPVVRLDRVTCGAMRALSFSLWPGECLTILDRSNTILTDLMALMNRERPPASGMVQVGGAPLRPGRGREKPGQELGFIGEDPAHTMLFPELSALDNLCFLADRRDGRLWRSPALRRSIAREYERFLGGAVYERDVGALTHQQRYDLVYYRMHLYHPGAVFCMQPFLGADMYLRHHIIGLLEMLRGRGVATVLLSVNISDSLSVADRLLVVEQGRLVREYRREDFHTLSKQEGYDPHRTK</sequence>
<keyword evidence="4 6" id="KW-0067">ATP-binding</keyword>
<feature type="domain" description="ABC transporter" evidence="5">
    <location>
        <begin position="6"/>
        <end position="241"/>
    </location>
</feature>
<evidence type="ECO:0000256" key="2">
    <source>
        <dbReference type="ARBA" id="ARBA00022737"/>
    </source>
</evidence>
<name>A0A923I7Q1_9FIRM</name>
<dbReference type="PANTHER" id="PTHR43790:SF9">
    <property type="entry name" value="GALACTOFURANOSE TRANSPORTER ATP-BINDING PROTEIN YTFR"/>
    <property type="match status" value="1"/>
</dbReference>
<evidence type="ECO:0000256" key="3">
    <source>
        <dbReference type="ARBA" id="ARBA00022741"/>
    </source>
</evidence>
<keyword evidence="3" id="KW-0547">Nucleotide-binding</keyword>
<dbReference type="GO" id="GO:0005524">
    <property type="term" value="F:ATP binding"/>
    <property type="evidence" value="ECO:0007669"/>
    <property type="project" value="UniProtKB-KW"/>
</dbReference>
<dbReference type="Proteomes" id="UP000659630">
    <property type="component" value="Unassembled WGS sequence"/>
</dbReference>
<reference evidence="6" key="1">
    <citation type="submission" date="2020-08" db="EMBL/GenBank/DDBJ databases">
        <title>Genome public.</title>
        <authorList>
            <person name="Liu C."/>
            <person name="Sun Q."/>
        </authorList>
    </citation>
    <scope>NUCLEOTIDE SEQUENCE</scope>
    <source>
        <strain evidence="6">BX8</strain>
    </source>
</reference>
<proteinExistence type="predicted"/>
<evidence type="ECO:0000256" key="1">
    <source>
        <dbReference type="ARBA" id="ARBA00022448"/>
    </source>
</evidence>
<dbReference type="Pfam" id="PF00005">
    <property type="entry name" value="ABC_tran"/>
    <property type="match status" value="1"/>
</dbReference>
<evidence type="ECO:0000259" key="5">
    <source>
        <dbReference type="PROSITE" id="PS50893"/>
    </source>
</evidence>
<organism evidence="6 7">
    <name type="scientific">Anaerofilum hominis</name>
    <dbReference type="NCBI Taxonomy" id="2763016"/>
    <lineage>
        <taxon>Bacteria</taxon>
        <taxon>Bacillati</taxon>
        <taxon>Bacillota</taxon>
        <taxon>Clostridia</taxon>
        <taxon>Eubacteriales</taxon>
        <taxon>Oscillospiraceae</taxon>
        <taxon>Anaerofilum</taxon>
    </lineage>
</organism>
<accession>A0A923I7Q1</accession>
<evidence type="ECO:0000313" key="6">
    <source>
        <dbReference type="EMBL" id="MBC5581821.1"/>
    </source>
</evidence>